<keyword evidence="2" id="KW-1185">Reference proteome</keyword>
<reference evidence="1" key="1">
    <citation type="submission" date="2022-02" db="EMBL/GenBank/DDBJ databases">
        <title>Plant Genome Project.</title>
        <authorList>
            <person name="Zhang R.-G."/>
        </authorList>
    </citation>
    <scope>NUCLEOTIDE SEQUENCE</scope>
    <source>
        <strain evidence="1">AT1</strain>
    </source>
</reference>
<evidence type="ECO:0000313" key="2">
    <source>
        <dbReference type="Proteomes" id="UP001062846"/>
    </source>
</evidence>
<protein>
    <submittedName>
        <fullName evidence="1">Uncharacterized protein</fullName>
    </submittedName>
</protein>
<sequence>MANGSRNRVVGTGMVKFRLLNGRFVMLSDVRHVPGVKRNLISLGVLDGKGYSFSASEGILQVRQEERVMLEGSLVHGLYCLEGSVERDDMSYRRSVGK</sequence>
<dbReference type="Proteomes" id="UP001062846">
    <property type="component" value="Chromosome 2"/>
</dbReference>
<proteinExistence type="predicted"/>
<organism evidence="1 2">
    <name type="scientific">Rhododendron molle</name>
    <name type="common">Chinese azalea</name>
    <name type="synonym">Azalea mollis</name>
    <dbReference type="NCBI Taxonomy" id="49168"/>
    <lineage>
        <taxon>Eukaryota</taxon>
        <taxon>Viridiplantae</taxon>
        <taxon>Streptophyta</taxon>
        <taxon>Embryophyta</taxon>
        <taxon>Tracheophyta</taxon>
        <taxon>Spermatophyta</taxon>
        <taxon>Magnoliopsida</taxon>
        <taxon>eudicotyledons</taxon>
        <taxon>Gunneridae</taxon>
        <taxon>Pentapetalae</taxon>
        <taxon>asterids</taxon>
        <taxon>Ericales</taxon>
        <taxon>Ericaceae</taxon>
        <taxon>Ericoideae</taxon>
        <taxon>Rhodoreae</taxon>
        <taxon>Rhododendron</taxon>
    </lineage>
</organism>
<evidence type="ECO:0000313" key="1">
    <source>
        <dbReference type="EMBL" id="KAI8567508.1"/>
    </source>
</evidence>
<accession>A0ACC0PRS9</accession>
<comment type="caution">
    <text evidence="1">The sequence shown here is derived from an EMBL/GenBank/DDBJ whole genome shotgun (WGS) entry which is preliminary data.</text>
</comment>
<name>A0ACC0PRS9_RHOML</name>
<dbReference type="EMBL" id="CM046389">
    <property type="protein sequence ID" value="KAI8567508.1"/>
    <property type="molecule type" value="Genomic_DNA"/>
</dbReference>
<gene>
    <name evidence="1" type="ORF">RHMOL_Rhmol02G0128200</name>
</gene>